<evidence type="ECO:0000313" key="3">
    <source>
        <dbReference type="Proteomes" id="UP001310594"/>
    </source>
</evidence>
<dbReference type="EMBL" id="JAVRQU010000021">
    <property type="protein sequence ID" value="KAK5691361.1"/>
    <property type="molecule type" value="Genomic_DNA"/>
</dbReference>
<evidence type="ECO:0000313" key="2">
    <source>
        <dbReference type="EMBL" id="KAK5691361.1"/>
    </source>
</evidence>
<feature type="region of interest" description="Disordered" evidence="1">
    <location>
        <begin position="1"/>
        <end position="72"/>
    </location>
</feature>
<reference evidence="2" key="1">
    <citation type="submission" date="2023-08" db="EMBL/GenBank/DDBJ databases">
        <title>Black Yeasts Isolated from many extreme environments.</title>
        <authorList>
            <person name="Coleine C."/>
            <person name="Stajich J.E."/>
            <person name="Selbmann L."/>
        </authorList>
    </citation>
    <scope>NUCLEOTIDE SEQUENCE</scope>
    <source>
        <strain evidence="2">CCFEE 5810</strain>
    </source>
</reference>
<organism evidence="2 3">
    <name type="scientific">Elasticomyces elasticus</name>
    <dbReference type="NCBI Taxonomy" id="574655"/>
    <lineage>
        <taxon>Eukaryota</taxon>
        <taxon>Fungi</taxon>
        <taxon>Dikarya</taxon>
        <taxon>Ascomycota</taxon>
        <taxon>Pezizomycotina</taxon>
        <taxon>Dothideomycetes</taxon>
        <taxon>Dothideomycetidae</taxon>
        <taxon>Mycosphaerellales</taxon>
        <taxon>Teratosphaeriaceae</taxon>
        <taxon>Elasticomyces</taxon>
    </lineage>
</organism>
<proteinExistence type="predicted"/>
<dbReference type="Proteomes" id="UP001310594">
    <property type="component" value="Unassembled WGS sequence"/>
</dbReference>
<evidence type="ECO:0000256" key="1">
    <source>
        <dbReference type="SAM" id="MobiDB-lite"/>
    </source>
</evidence>
<feature type="compositionally biased region" description="Basic and acidic residues" evidence="1">
    <location>
        <begin position="12"/>
        <end position="33"/>
    </location>
</feature>
<dbReference type="AlphaFoldDB" id="A0AAN7VYS0"/>
<feature type="compositionally biased region" description="Basic and acidic residues" evidence="1">
    <location>
        <begin position="53"/>
        <end position="66"/>
    </location>
</feature>
<accession>A0AAN7VYS0</accession>
<comment type="caution">
    <text evidence="2">The sequence shown here is derived from an EMBL/GenBank/DDBJ whole genome shotgun (WGS) entry which is preliminary data.</text>
</comment>
<name>A0AAN7VYS0_9PEZI</name>
<protein>
    <submittedName>
        <fullName evidence="2">Uncharacterized protein</fullName>
    </submittedName>
</protein>
<gene>
    <name evidence="2" type="ORF">LTR97_011353</name>
</gene>
<feature type="region of interest" description="Disordered" evidence="1">
    <location>
        <begin position="113"/>
        <end position="133"/>
    </location>
</feature>
<sequence length="461" mass="50476">MEDLDLSSWDPSEYHSEQMADTQEKFTARELSRRATIGESTNSTFVQDELGEELSRSPVRDAEEGKSAAGAASRALPVHDSCCAANDMHATLEDRVRLLEAKLKESAAGRARLDYHHPNPRNMATGSDRHLQRPSLRPLRLDTNLPGILAHNRSYSFDDSSSRHNWSYSADAMDGAATPEVPVIQIIEPNDFTDSMPGWLSPSLSLMSATTRSSTFESSPTLAPTMDVTLGLPRIKRARTPPLGGSFDYAGNPHLDSLWAPHSPVSRRSSVSSLGGVELDINALTLELAQDEPWSSPSVFGPTSYDEHETDPFSSIQIPYYPQHSAAASPLSPLPSLVEAQSLANFAFDNCTDIYLDRQNFQHCLSAMYSLASLTTDKLNSAAQMCLASTPFSLGVAKAHVSPILAIALRMMTSVVMDGRMMNNCYFLAMNQMQHSGFWFEDGTLVVTDLLRTFAEAGSYS</sequence>